<evidence type="ECO:0000313" key="2">
    <source>
        <dbReference type="EMBL" id="WNQ09794.1"/>
    </source>
</evidence>
<reference evidence="2 3" key="1">
    <citation type="submission" date="2022-02" db="EMBL/GenBank/DDBJ databases">
        <title>Paenibacillus sp. MBLB1776 Whole Genome Shotgun Sequencing.</title>
        <authorList>
            <person name="Hwang C.Y."/>
            <person name="Cho E.-S."/>
            <person name="Seo M.-J."/>
        </authorList>
    </citation>
    <scope>NUCLEOTIDE SEQUENCE [LARGE SCALE GENOMIC DNA]</scope>
    <source>
        <strain evidence="2 3">MBLB1776</strain>
    </source>
</reference>
<feature type="transmembrane region" description="Helical" evidence="1">
    <location>
        <begin position="20"/>
        <end position="41"/>
    </location>
</feature>
<gene>
    <name evidence="2" type="ORF">MJA45_19495</name>
</gene>
<feature type="transmembrane region" description="Helical" evidence="1">
    <location>
        <begin position="123"/>
        <end position="144"/>
    </location>
</feature>
<sequence length="189" mass="20664">MAVFLDLFPAWGLMRLLGLVSYVLLFAGVSLGILYSFPTITGKSKLTVHKAHLFATNGGTLLGLLHGVITVIDTYTPFTWSDVLIPFSASHSPVLTGIGTLTAYGLLVLIFTSDIRHKLGRKLWLAIHFLAYPIFAGALIHGFFEGTDTKLAGIRLLYAASVFVILTLTILRGMLRRPETRHQPAGRTL</sequence>
<feature type="transmembrane region" description="Helical" evidence="1">
    <location>
        <begin position="156"/>
        <end position="175"/>
    </location>
</feature>
<protein>
    <submittedName>
        <fullName evidence="2">Ferric reductase</fullName>
    </submittedName>
</protein>
<keyword evidence="1" id="KW-1133">Transmembrane helix</keyword>
<name>A0AA96RG89_9BACL</name>
<dbReference type="Proteomes" id="UP001305702">
    <property type="component" value="Chromosome"/>
</dbReference>
<dbReference type="AlphaFoldDB" id="A0AA96RG89"/>
<dbReference type="EMBL" id="CP130318">
    <property type="protein sequence ID" value="WNQ09794.1"/>
    <property type="molecule type" value="Genomic_DNA"/>
</dbReference>
<evidence type="ECO:0000313" key="3">
    <source>
        <dbReference type="Proteomes" id="UP001305702"/>
    </source>
</evidence>
<dbReference type="KEGG" id="paun:MJA45_19495"/>
<proteinExistence type="predicted"/>
<feature type="transmembrane region" description="Helical" evidence="1">
    <location>
        <begin position="92"/>
        <end position="111"/>
    </location>
</feature>
<evidence type="ECO:0000256" key="1">
    <source>
        <dbReference type="SAM" id="Phobius"/>
    </source>
</evidence>
<keyword evidence="3" id="KW-1185">Reference proteome</keyword>
<keyword evidence="1" id="KW-0472">Membrane</keyword>
<feature type="transmembrane region" description="Helical" evidence="1">
    <location>
        <begin position="53"/>
        <end position="72"/>
    </location>
</feature>
<accession>A0AA96RG89</accession>
<dbReference type="RefSeq" id="WP_315603568.1">
    <property type="nucleotide sequence ID" value="NZ_CP130318.1"/>
</dbReference>
<keyword evidence="1" id="KW-0812">Transmembrane</keyword>
<organism evidence="2 3">
    <name type="scientific">Paenibacillus aurantius</name>
    <dbReference type="NCBI Taxonomy" id="2918900"/>
    <lineage>
        <taxon>Bacteria</taxon>
        <taxon>Bacillati</taxon>
        <taxon>Bacillota</taxon>
        <taxon>Bacilli</taxon>
        <taxon>Bacillales</taxon>
        <taxon>Paenibacillaceae</taxon>
        <taxon>Paenibacillus</taxon>
    </lineage>
</organism>